<dbReference type="PANTHER" id="PTHR43056:SF5">
    <property type="entry name" value="PEPTIDASE S9 PROLYL OLIGOPEPTIDASE CATALYTIC DOMAIN-CONTAINING PROTEIN"/>
    <property type="match status" value="1"/>
</dbReference>
<dbReference type="PANTHER" id="PTHR43056">
    <property type="entry name" value="PEPTIDASE S9 PROLYL OLIGOPEPTIDASE"/>
    <property type="match status" value="1"/>
</dbReference>
<organism evidence="2 3">
    <name type="scientific">Streptomyces chilikensis</name>
    <dbReference type="NCBI Taxonomy" id="1194079"/>
    <lineage>
        <taxon>Bacteria</taxon>
        <taxon>Bacillati</taxon>
        <taxon>Actinomycetota</taxon>
        <taxon>Actinomycetes</taxon>
        <taxon>Kitasatosporales</taxon>
        <taxon>Streptomycetaceae</taxon>
        <taxon>Streptomyces</taxon>
    </lineage>
</organism>
<dbReference type="EMBL" id="JBEZNA010000051">
    <property type="protein sequence ID" value="MEU9579600.1"/>
    <property type="molecule type" value="Genomic_DNA"/>
</dbReference>
<feature type="domain" description="Peptidase S9 prolyl oligopeptidase catalytic" evidence="1">
    <location>
        <begin position="444"/>
        <end position="650"/>
    </location>
</feature>
<dbReference type="Proteomes" id="UP001551584">
    <property type="component" value="Unassembled WGS sequence"/>
</dbReference>
<dbReference type="Pfam" id="PF00326">
    <property type="entry name" value="Peptidase_S9"/>
    <property type="match status" value="1"/>
</dbReference>
<sequence length="655" mass="70573">MAHGRRTDPYGSWTSPIGAADVARGEALPEWVGFVGDEVWWTEPLPEEGGRAALMRGGPDGPVEALPGRWDVRSRVIEYGGRPWAAVSADPADGVVFTHGPDQRLYRWRPGTEPVPLTPPGGRPAELRYADFTVRGDEVWSMRETVADPEGTRVTRHLVAVPLDGTAAGDPGRVRVLAASHHFLTGPRVEPGGDRVAWLGWNHPDMPWDATELMVADITPAGELAAPRVVLGDLSAPEPRLSVTQAEWAADGSGTLYAVSDPEGWWNVHAIGADGTVRGLRPAAEEFGDALWRIGQRWCVPLRDGTLAVVHGTGERRLGILSPDGGLRDPDGFTEAGTEWSSPATDGRRIAAVCAGPRRRRTVVVADPADGRVTVVRPPSGTAFDAWAPTPYTRSFDGADGQEVHAHVYPPYSPGHTGPEGELPPWLIFVHGGPTSRSARVLRQDIGFFTSRGIGVVDVQYGGSSGYGRAYRERLRGNWGITDVRDCAAVARGLVAQGLADPARIAVRGGSAGGWTAAASLCAEPDLYGAAALYFPLLDPVTWAKGGTHDFESRYLDSLIGPWPEAEERYQERSPLAGADRIRTPFVLFQGMEDKVCPPEQSRATAERLAGRGVDCRYLTFEEEGHGFRRAENIVTALHAELELYGEAFGFTPAP</sequence>
<dbReference type="InterPro" id="IPR029058">
    <property type="entry name" value="AB_hydrolase_fold"/>
</dbReference>
<keyword evidence="3" id="KW-1185">Reference proteome</keyword>
<gene>
    <name evidence="2" type="ORF">AB0D95_20400</name>
</gene>
<name>A0ABV3ETQ7_9ACTN</name>
<reference evidence="2 3" key="1">
    <citation type="submission" date="2024-06" db="EMBL/GenBank/DDBJ databases">
        <title>The Natural Products Discovery Center: Release of the First 8490 Sequenced Strains for Exploring Actinobacteria Biosynthetic Diversity.</title>
        <authorList>
            <person name="Kalkreuter E."/>
            <person name="Kautsar S.A."/>
            <person name="Yang D."/>
            <person name="Bader C.D."/>
            <person name="Teijaro C.N."/>
            <person name="Fluegel L."/>
            <person name="Davis C.M."/>
            <person name="Simpson J.R."/>
            <person name="Lauterbach L."/>
            <person name="Steele A.D."/>
            <person name="Gui C."/>
            <person name="Meng S."/>
            <person name="Li G."/>
            <person name="Viehrig K."/>
            <person name="Ye F."/>
            <person name="Su P."/>
            <person name="Kiefer A.F."/>
            <person name="Nichols A."/>
            <person name="Cepeda A.J."/>
            <person name="Yan W."/>
            <person name="Fan B."/>
            <person name="Jiang Y."/>
            <person name="Adhikari A."/>
            <person name="Zheng C.-J."/>
            <person name="Schuster L."/>
            <person name="Cowan T.M."/>
            <person name="Smanski M.J."/>
            <person name="Chevrette M.G."/>
            <person name="De Carvalho L.P.S."/>
            <person name="Shen B."/>
        </authorList>
    </citation>
    <scope>NUCLEOTIDE SEQUENCE [LARGE SCALE GENOMIC DNA]</scope>
    <source>
        <strain evidence="2 3">NPDC048117</strain>
    </source>
</reference>
<comment type="caution">
    <text evidence="2">The sequence shown here is derived from an EMBL/GenBank/DDBJ whole genome shotgun (WGS) entry which is preliminary data.</text>
</comment>
<dbReference type="InterPro" id="IPR050585">
    <property type="entry name" value="Xaa-Pro_dipeptidyl-ppase/CocE"/>
</dbReference>
<protein>
    <submittedName>
        <fullName evidence="2">Prolyl oligopeptidase family serine peptidase</fullName>
    </submittedName>
</protein>
<dbReference type="SUPFAM" id="SSF53474">
    <property type="entry name" value="alpha/beta-Hydrolases"/>
    <property type="match status" value="1"/>
</dbReference>
<proteinExistence type="predicted"/>
<evidence type="ECO:0000313" key="2">
    <source>
        <dbReference type="EMBL" id="MEU9579600.1"/>
    </source>
</evidence>
<dbReference type="Gene3D" id="3.40.50.1820">
    <property type="entry name" value="alpha/beta hydrolase"/>
    <property type="match status" value="1"/>
</dbReference>
<dbReference type="RefSeq" id="WP_359274645.1">
    <property type="nucleotide sequence ID" value="NZ_JBEZNA010000051.1"/>
</dbReference>
<evidence type="ECO:0000313" key="3">
    <source>
        <dbReference type="Proteomes" id="UP001551584"/>
    </source>
</evidence>
<dbReference type="InterPro" id="IPR001375">
    <property type="entry name" value="Peptidase_S9_cat"/>
</dbReference>
<accession>A0ABV3ETQ7</accession>
<dbReference type="SUPFAM" id="SSF69322">
    <property type="entry name" value="Tricorn protease domain 2"/>
    <property type="match status" value="1"/>
</dbReference>
<evidence type="ECO:0000259" key="1">
    <source>
        <dbReference type="Pfam" id="PF00326"/>
    </source>
</evidence>